<protein>
    <submittedName>
        <fullName evidence="2">DUF554 domain-containing protein</fullName>
    </submittedName>
</protein>
<dbReference type="EMBL" id="CP113865">
    <property type="protein sequence ID" value="WAM33712.1"/>
    <property type="molecule type" value="Genomic_DNA"/>
</dbReference>
<feature type="transmembrane region" description="Helical" evidence="1">
    <location>
        <begin position="227"/>
        <end position="245"/>
    </location>
</feature>
<accession>A0ABY7BN27</accession>
<dbReference type="RefSeq" id="WP_045168763.1">
    <property type="nucleotide sequence ID" value="NZ_CP113865.1"/>
</dbReference>
<keyword evidence="3" id="KW-1185">Reference proteome</keyword>
<dbReference type="PANTHER" id="PTHR36111:SF2">
    <property type="entry name" value="INNER MEMBRANE PROTEIN"/>
    <property type="match status" value="1"/>
</dbReference>
<evidence type="ECO:0000313" key="2">
    <source>
        <dbReference type="EMBL" id="WAM33712.1"/>
    </source>
</evidence>
<feature type="transmembrane region" description="Helical" evidence="1">
    <location>
        <begin position="68"/>
        <end position="86"/>
    </location>
</feature>
<feature type="transmembrane region" description="Helical" evidence="1">
    <location>
        <begin position="193"/>
        <end position="215"/>
    </location>
</feature>
<feature type="transmembrane region" description="Helical" evidence="1">
    <location>
        <begin position="156"/>
        <end position="181"/>
    </location>
</feature>
<evidence type="ECO:0000313" key="3">
    <source>
        <dbReference type="Proteomes" id="UP001164909"/>
    </source>
</evidence>
<reference evidence="2" key="1">
    <citation type="submission" date="2022-12" db="EMBL/GenBank/DDBJ databases">
        <authorList>
            <person name="Bing R.G."/>
            <person name="Willard D.J."/>
            <person name="Manesh M.J.H."/>
            <person name="Laemthong T."/>
            <person name="Crosby J.R."/>
            <person name="Kelly R.M."/>
        </authorList>
    </citation>
    <scope>NUCLEOTIDE SEQUENCE</scope>
    <source>
        <strain evidence="2">DSM 8990</strain>
    </source>
</reference>
<name>A0ABY7BN27_9FIRM</name>
<dbReference type="PANTHER" id="PTHR36111">
    <property type="entry name" value="INNER MEMBRANE PROTEIN-RELATED"/>
    <property type="match status" value="1"/>
</dbReference>
<sequence>MTGLGTIVNTAAVIAGSIIGIILRHGIPERFKNTIMQAISLSVIFIGISGVLQGIFKILSGGKIDRQYIMLMIFSLIIGGIVGELLKIEDFLDSLGERIKSSLGSRIRSENSRFTEGFVTASLVFCVGAMAIVGSLEDGLNHNFSILFAKSILDGVSSIIFAATMGIGVMFSGAVILFYQGSITLLANFLKPLLTDVVIAQTSMVGSVLIFAIGLNMLGISKIKVGNLLPAIFVPMLWYLITTLFR</sequence>
<keyword evidence="1" id="KW-1133">Transmembrane helix</keyword>
<gene>
    <name evidence="2" type="ORF">OTK00_002246</name>
</gene>
<dbReference type="Proteomes" id="UP001164909">
    <property type="component" value="Chromosome"/>
</dbReference>
<dbReference type="Pfam" id="PF04474">
    <property type="entry name" value="DUF554"/>
    <property type="match status" value="1"/>
</dbReference>
<keyword evidence="1" id="KW-0472">Membrane</keyword>
<organism evidence="2 3">
    <name type="scientific">Caldicellulosiruptor morganii</name>
    <dbReference type="NCBI Taxonomy" id="1387555"/>
    <lineage>
        <taxon>Bacteria</taxon>
        <taxon>Bacillati</taxon>
        <taxon>Bacillota</taxon>
        <taxon>Bacillota incertae sedis</taxon>
        <taxon>Caldicellulosiruptorales</taxon>
        <taxon>Caldicellulosiruptoraceae</taxon>
        <taxon>Caldicellulosiruptor</taxon>
    </lineage>
</organism>
<proteinExistence type="predicted"/>
<feature type="transmembrane region" description="Helical" evidence="1">
    <location>
        <begin position="6"/>
        <end position="23"/>
    </location>
</feature>
<keyword evidence="1" id="KW-0812">Transmembrane</keyword>
<feature type="transmembrane region" description="Helical" evidence="1">
    <location>
        <begin position="35"/>
        <end position="56"/>
    </location>
</feature>
<feature type="transmembrane region" description="Helical" evidence="1">
    <location>
        <begin position="114"/>
        <end position="136"/>
    </location>
</feature>
<evidence type="ECO:0000256" key="1">
    <source>
        <dbReference type="SAM" id="Phobius"/>
    </source>
</evidence>
<dbReference type="InterPro" id="IPR007563">
    <property type="entry name" value="DUF554"/>
</dbReference>